<accession>A0A4R6UN23</accession>
<proteinExistence type="predicted"/>
<comment type="caution">
    <text evidence="1">The sequence shown here is derived from an EMBL/GenBank/DDBJ whole genome shotgun (WGS) entry which is preliminary data.</text>
</comment>
<reference evidence="1 2" key="1">
    <citation type="submission" date="2019-03" db="EMBL/GenBank/DDBJ databases">
        <title>Genomic Encyclopedia of Type Strains, Phase IV (KMG-IV): sequencing the most valuable type-strain genomes for metagenomic binning, comparative biology and taxonomic classification.</title>
        <authorList>
            <person name="Goeker M."/>
        </authorList>
    </citation>
    <scope>NUCLEOTIDE SEQUENCE [LARGE SCALE GENOMIC DNA]</scope>
    <source>
        <strain evidence="1 2">DSM 103792</strain>
    </source>
</reference>
<name>A0A4R6UN23_9GAMM</name>
<evidence type="ECO:0000313" key="2">
    <source>
        <dbReference type="Proteomes" id="UP000295375"/>
    </source>
</evidence>
<evidence type="ECO:0000313" key="1">
    <source>
        <dbReference type="EMBL" id="TDQ44614.1"/>
    </source>
</evidence>
<dbReference type="EMBL" id="SNYM01000023">
    <property type="protein sequence ID" value="TDQ44614.1"/>
    <property type="molecule type" value="Genomic_DNA"/>
</dbReference>
<protein>
    <submittedName>
        <fullName evidence="1">Uncharacterized protein</fullName>
    </submittedName>
</protein>
<dbReference type="AlphaFoldDB" id="A0A4R6UN23"/>
<organism evidence="1 2">
    <name type="scientific">Permianibacter aggregans</name>
    <dbReference type="NCBI Taxonomy" id="1510150"/>
    <lineage>
        <taxon>Bacteria</taxon>
        <taxon>Pseudomonadati</taxon>
        <taxon>Pseudomonadota</taxon>
        <taxon>Gammaproteobacteria</taxon>
        <taxon>Pseudomonadales</taxon>
        <taxon>Pseudomonadaceae</taxon>
        <taxon>Permianibacter</taxon>
    </lineage>
</organism>
<gene>
    <name evidence="1" type="ORF">EV696_12316</name>
</gene>
<sequence>MPERLSRSSKTYLAQLGRVSLLTFFCASKESEAPAGARPGNLGSQKLLFNNKTAYELF</sequence>
<dbReference type="Proteomes" id="UP000295375">
    <property type="component" value="Unassembled WGS sequence"/>
</dbReference>
<keyword evidence="2" id="KW-1185">Reference proteome</keyword>